<evidence type="ECO:0000256" key="2">
    <source>
        <dbReference type="ARBA" id="ARBA00007456"/>
    </source>
</evidence>
<gene>
    <name evidence="10" type="ORF">BJ322DRAFT_1082619</name>
</gene>
<dbReference type="OrthoDB" id="1921208at2759"/>
<evidence type="ECO:0000259" key="9">
    <source>
        <dbReference type="SMART" id="SM00835"/>
    </source>
</evidence>
<keyword evidence="11" id="KW-1185">Reference proteome</keyword>
<accession>A0A9P6H9F5</accession>
<evidence type="ECO:0000313" key="11">
    <source>
        <dbReference type="Proteomes" id="UP000736335"/>
    </source>
</evidence>
<comment type="subcellular location">
    <subcellularLocation>
        <location evidence="1">Secreted</location>
    </subcellularLocation>
</comment>
<dbReference type="PRINTS" id="PR00325">
    <property type="entry name" value="GERMIN"/>
</dbReference>
<reference evidence="10" key="1">
    <citation type="journal article" date="2020" name="Nat. Commun.">
        <title>Large-scale genome sequencing of mycorrhizal fungi provides insights into the early evolution of symbiotic traits.</title>
        <authorList>
            <person name="Miyauchi S."/>
            <person name="Kiss E."/>
            <person name="Kuo A."/>
            <person name="Drula E."/>
            <person name="Kohler A."/>
            <person name="Sanchez-Garcia M."/>
            <person name="Morin E."/>
            <person name="Andreopoulos B."/>
            <person name="Barry K.W."/>
            <person name="Bonito G."/>
            <person name="Buee M."/>
            <person name="Carver A."/>
            <person name="Chen C."/>
            <person name="Cichocki N."/>
            <person name="Clum A."/>
            <person name="Culley D."/>
            <person name="Crous P.W."/>
            <person name="Fauchery L."/>
            <person name="Girlanda M."/>
            <person name="Hayes R.D."/>
            <person name="Keri Z."/>
            <person name="LaButti K."/>
            <person name="Lipzen A."/>
            <person name="Lombard V."/>
            <person name="Magnuson J."/>
            <person name="Maillard F."/>
            <person name="Murat C."/>
            <person name="Nolan M."/>
            <person name="Ohm R.A."/>
            <person name="Pangilinan J."/>
            <person name="Pereira M.F."/>
            <person name="Perotto S."/>
            <person name="Peter M."/>
            <person name="Pfister S."/>
            <person name="Riley R."/>
            <person name="Sitrit Y."/>
            <person name="Stielow J.B."/>
            <person name="Szollosi G."/>
            <person name="Zifcakova L."/>
            <person name="Stursova M."/>
            <person name="Spatafora J.W."/>
            <person name="Tedersoo L."/>
            <person name="Vaario L.M."/>
            <person name="Yamada A."/>
            <person name="Yan M."/>
            <person name="Wang P."/>
            <person name="Xu J."/>
            <person name="Bruns T."/>
            <person name="Baldrian P."/>
            <person name="Vilgalys R."/>
            <person name="Dunand C."/>
            <person name="Henrissat B."/>
            <person name="Grigoriev I.V."/>
            <person name="Hibbett D."/>
            <person name="Nagy L.G."/>
            <person name="Martin F.M."/>
        </authorList>
    </citation>
    <scope>NUCLEOTIDE SEQUENCE</scope>
    <source>
        <strain evidence="10">UH-Tt-Lm1</strain>
    </source>
</reference>
<evidence type="ECO:0000256" key="5">
    <source>
        <dbReference type="ARBA" id="ARBA00023211"/>
    </source>
</evidence>
<feature type="transmembrane region" description="Helical" evidence="7">
    <location>
        <begin position="297"/>
        <end position="319"/>
    </location>
</feature>
<dbReference type="GO" id="GO:0030145">
    <property type="term" value="F:manganese ion binding"/>
    <property type="evidence" value="ECO:0007669"/>
    <property type="project" value="InterPro"/>
</dbReference>
<evidence type="ECO:0000256" key="6">
    <source>
        <dbReference type="SAM" id="MobiDB-lite"/>
    </source>
</evidence>
<keyword evidence="3" id="KW-0964">Secreted</keyword>
<protein>
    <submittedName>
        <fullName evidence="10">RmlC-like cupin</fullName>
    </submittedName>
</protein>
<feature type="domain" description="Cupin type-1" evidence="9">
    <location>
        <begin position="54"/>
        <end position="189"/>
    </location>
</feature>
<feature type="chain" id="PRO_5040175174" evidence="8">
    <location>
        <begin position="20"/>
        <end position="340"/>
    </location>
</feature>
<sequence length="340" mass="36703">MRFSTLTTLLLGAVLQVRAQTADPAKVAAIIAQLEDTPALAAQFNSFSGREYVFDFNEGVGVTSGSGGNLTIANVVDFPYLFGKGMALSVGKMAPCGLATPHYHPRASEFLYMLSGTTLQVGFILENGARFVQNTLSPGQGFIYPKNSFHYQSNLGCDPVTFVAGFNHEDPGVATVAQRLFGLPPNVTDVINGDIGIDEATRISQLIPDTFAIGVQSCLDKCKIQRTAQPKTQQQPRVVGNGFPAPNNTRRDNEENLNKRSEAPKTPEFSEIPVARPSTISTILASANAQTLEEIAFLLKAVIGVLLTGYVLAWVYFVVPAWRNRRLQASPIALVQDVKA</sequence>
<dbReference type="Pfam" id="PF00190">
    <property type="entry name" value="Cupin_1"/>
    <property type="match status" value="1"/>
</dbReference>
<dbReference type="InterPro" id="IPR011051">
    <property type="entry name" value="RmlC_Cupin_sf"/>
</dbReference>
<keyword evidence="5" id="KW-0464">Manganese</keyword>
<proteinExistence type="inferred from homology"/>
<evidence type="ECO:0000256" key="1">
    <source>
        <dbReference type="ARBA" id="ARBA00004613"/>
    </source>
</evidence>
<feature type="region of interest" description="Disordered" evidence="6">
    <location>
        <begin position="229"/>
        <end position="271"/>
    </location>
</feature>
<dbReference type="AlphaFoldDB" id="A0A9P6H9F5"/>
<dbReference type="InterPro" id="IPR014710">
    <property type="entry name" value="RmlC-like_jellyroll"/>
</dbReference>
<reference evidence="10" key="2">
    <citation type="submission" date="2020-11" db="EMBL/GenBank/DDBJ databases">
        <authorList>
            <consortium name="DOE Joint Genome Institute"/>
            <person name="Kuo A."/>
            <person name="Miyauchi S."/>
            <person name="Kiss E."/>
            <person name="Drula E."/>
            <person name="Kohler A."/>
            <person name="Sanchez-Garcia M."/>
            <person name="Andreopoulos B."/>
            <person name="Barry K.W."/>
            <person name="Bonito G."/>
            <person name="Buee M."/>
            <person name="Carver A."/>
            <person name="Chen C."/>
            <person name="Cichocki N."/>
            <person name="Clum A."/>
            <person name="Culley D."/>
            <person name="Crous P.W."/>
            <person name="Fauchery L."/>
            <person name="Girlanda M."/>
            <person name="Hayes R."/>
            <person name="Keri Z."/>
            <person name="Labutti K."/>
            <person name="Lipzen A."/>
            <person name="Lombard V."/>
            <person name="Magnuson J."/>
            <person name="Maillard F."/>
            <person name="Morin E."/>
            <person name="Murat C."/>
            <person name="Nolan M."/>
            <person name="Ohm R."/>
            <person name="Pangilinan J."/>
            <person name="Pereira M."/>
            <person name="Perotto S."/>
            <person name="Peter M."/>
            <person name="Riley R."/>
            <person name="Sitrit Y."/>
            <person name="Stielow B."/>
            <person name="Szollosi G."/>
            <person name="Zifcakova L."/>
            <person name="Stursova M."/>
            <person name="Spatafora J.W."/>
            <person name="Tedersoo L."/>
            <person name="Vaario L.-M."/>
            <person name="Yamada A."/>
            <person name="Yan M."/>
            <person name="Wang P."/>
            <person name="Xu J."/>
            <person name="Bruns T."/>
            <person name="Baldrian P."/>
            <person name="Vilgalys R."/>
            <person name="Henrissat B."/>
            <person name="Grigoriev I.V."/>
            <person name="Hibbett D."/>
            <person name="Nagy L.G."/>
            <person name="Martin F.M."/>
        </authorList>
    </citation>
    <scope>NUCLEOTIDE SEQUENCE</scope>
    <source>
        <strain evidence="10">UH-Tt-Lm1</strain>
    </source>
</reference>
<keyword evidence="7" id="KW-0472">Membrane</keyword>
<feature type="compositionally biased region" description="Basic and acidic residues" evidence="6">
    <location>
        <begin position="249"/>
        <end position="265"/>
    </location>
</feature>
<evidence type="ECO:0000256" key="3">
    <source>
        <dbReference type="ARBA" id="ARBA00022525"/>
    </source>
</evidence>
<keyword evidence="8" id="KW-0732">Signal</keyword>
<evidence type="ECO:0000256" key="7">
    <source>
        <dbReference type="SAM" id="Phobius"/>
    </source>
</evidence>
<dbReference type="Gene3D" id="2.60.120.10">
    <property type="entry name" value="Jelly Rolls"/>
    <property type="match status" value="1"/>
</dbReference>
<organism evidence="10 11">
    <name type="scientific">Thelephora terrestris</name>
    <dbReference type="NCBI Taxonomy" id="56493"/>
    <lineage>
        <taxon>Eukaryota</taxon>
        <taxon>Fungi</taxon>
        <taxon>Dikarya</taxon>
        <taxon>Basidiomycota</taxon>
        <taxon>Agaricomycotina</taxon>
        <taxon>Agaricomycetes</taxon>
        <taxon>Thelephorales</taxon>
        <taxon>Thelephoraceae</taxon>
        <taxon>Thelephora</taxon>
    </lineage>
</organism>
<dbReference type="SUPFAM" id="SSF51182">
    <property type="entry name" value="RmlC-like cupins"/>
    <property type="match status" value="1"/>
</dbReference>
<comment type="similarity">
    <text evidence="2">Belongs to the germin family.</text>
</comment>
<keyword evidence="7" id="KW-1133">Transmembrane helix</keyword>
<evidence type="ECO:0000256" key="4">
    <source>
        <dbReference type="ARBA" id="ARBA00022723"/>
    </source>
</evidence>
<dbReference type="GO" id="GO:0005576">
    <property type="term" value="C:extracellular region"/>
    <property type="evidence" value="ECO:0007669"/>
    <property type="project" value="UniProtKB-SubCell"/>
</dbReference>
<dbReference type="SMART" id="SM00835">
    <property type="entry name" value="Cupin_1"/>
    <property type="match status" value="1"/>
</dbReference>
<keyword evidence="7" id="KW-0812">Transmembrane</keyword>
<dbReference type="PANTHER" id="PTHR31238">
    <property type="entry name" value="GERMIN-LIKE PROTEIN SUBFAMILY 3 MEMBER 3"/>
    <property type="match status" value="1"/>
</dbReference>
<comment type="caution">
    <text evidence="10">The sequence shown here is derived from an EMBL/GenBank/DDBJ whole genome shotgun (WGS) entry which is preliminary data.</text>
</comment>
<dbReference type="InterPro" id="IPR006045">
    <property type="entry name" value="Cupin_1"/>
</dbReference>
<evidence type="ECO:0000313" key="10">
    <source>
        <dbReference type="EMBL" id="KAF9780993.1"/>
    </source>
</evidence>
<dbReference type="EMBL" id="WIUZ02000015">
    <property type="protein sequence ID" value="KAF9780993.1"/>
    <property type="molecule type" value="Genomic_DNA"/>
</dbReference>
<feature type="signal peptide" evidence="8">
    <location>
        <begin position="1"/>
        <end position="19"/>
    </location>
</feature>
<name>A0A9P6H9F5_9AGAM</name>
<dbReference type="CDD" id="cd02241">
    <property type="entry name" value="cupin_OxOx"/>
    <property type="match status" value="1"/>
</dbReference>
<evidence type="ECO:0000256" key="8">
    <source>
        <dbReference type="SAM" id="SignalP"/>
    </source>
</evidence>
<dbReference type="Proteomes" id="UP000736335">
    <property type="component" value="Unassembled WGS sequence"/>
</dbReference>
<dbReference type="InterPro" id="IPR001929">
    <property type="entry name" value="Germin"/>
</dbReference>
<keyword evidence="4" id="KW-0479">Metal-binding</keyword>